<name>A0A4Z1PBA5_9PEZI</name>
<gene>
    <name evidence="1" type="ORF">E6O75_ATG06334</name>
</gene>
<evidence type="ECO:0000313" key="2">
    <source>
        <dbReference type="Proteomes" id="UP000298493"/>
    </source>
</evidence>
<reference evidence="1 2" key="1">
    <citation type="submission" date="2019-04" db="EMBL/GenBank/DDBJ databases">
        <title>High contiguity whole genome sequence and gene annotation resource for two Venturia nashicola isolates.</title>
        <authorList>
            <person name="Prokchorchik M."/>
            <person name="Won K."/>
            <person name="Lee Y."/>
            <person name="Choi E.D."/>
            <person name="Segonzac C."/>
            <person name="Sohn K.H."/>
        </authorList>
    </citation>
    <scope>NUCLEOTIDE SEQUENCE [LARGE SCALE GENOMIC DNA]</scope>
    <source>
        <strain evidence="1 2">PRI2</strain>
    </source>
</reference>
<dbReference type="AlphaFoldDB" id="A0A4Z1PBA5"/>
<proteinExistence type="predicted"/>
<comment type="caution">
    <text evidence="1">The sequence shown here is derived from an EMBL/GenBank/DDBJ whole genome shotgun (WGS) entry which is preliminary data.</text>
</comment>
<dbReference type="EMBL" id="SNSC02000014">
    <property type="protein sequence ID" value="TID18258.1"/>
    <property type="molecule type" value="Genomic_DNA"/>
</dbReference>
<protein>
    <submittedName>
        <fullName evidence="1">Uncharacterized protein</fullName>
    </submittedName>
</protein>
<keyword evidence="2" id="KW-1185">Reference proteome</keyword>
<sequence length="74" mass="8138">MGIVVVCVCSENENGSPRVVKKQRRSRLSRVFSGAVRQPSVQFIHSFGVAIGKQKKTITTGKEIDEMKSEEDSG</sequence>
<accession>A0A4Z1PBA5</accession>
<organism evidence="1 2">
    <name type="scientific">Venturia nashicola</name>
    <dbReference type="NCBI Taxonomy" id="86259"/>
    <lineage>
        <taxon>Eukaryota</taxon>
        <taxon>Fungi</taxon>
        <taxon>Dikarya</taxon>
        <taxon>Ascomycota</taxon>
        <taxon>Pezizomycotina</taxon>
        <taxon>Dothideomycetes</taxon>
        <taxon>Pleosporomycetidae</taxon>
        <taxon>Venturiales</taxon>
        <taxon>Venturiaceae</taxon>
        <taxon>Venturia</taxon>
    </lineage>
</organism>
<dbReference type="Proteomes" id="UP000298493">
    <property type="component" value="Unassembled WGS sequence"/>
</dbReference>
<evidence type="ECO:0000313" key="1">
    <source>
        <dbReference type="EMBL" id="TID18258.1"/>
    </source>
</evidence>